<protein>
    <submittedName>
        <fullName evidence="2">Uncharacterized protein</fullName>
    </submittedName>
</protein>
<proteinExistence type="predicted"/>
<evidence type="ECO:0000256" key="1">
    <source>
        <dbReference type="SAM" id="MobiDB-lite"/>
    </source>
</evidence>
<sequence length="23" mass="2520">MSINRVRSSSASNIEVSKLVEVN</sequence>
<reference evidence="2" key="2">
    <citation type="journal article" date="2015" name="Data Brief">
        <title>Shoot transcriptome of the giant reed, Arundo donax.</title>
        <authorList>
            <person name="Barrero R.A."/>
            <person name="Guerrero F.D."/>
            <person name="Moolhuijzen P."/>
            <person name="Goolsby J.A."/>
            <person name="Tidwell J."/>
            <person name="Bellgard S.E."/>
            <person name="Bellgard M.I."/>
        </authorList>
    </citation>
    <scope>NUCLEOTIDE SEQUENCE</scope>
    <source>
        <tissue evidence="2">Shoot tissue taken approximately 20 cm above the soil surface</tissue>
    </source>
</reference>
<dbReference type="EMBL" id="GBRH01182554">
    <property type="protein sequence ID" value="JAE15342.1"/>
    <property type="molecule type" value="Transcribed_RNA"/>
</dbReference>
<evidence type="ECO:0000313" key="2">
    <source>
        <dbReference type="EMBL" id="JAE15342.1"/>
    </source>
</evidence>
<feature type="compositionally biased region" description="Polar residues" evidence="1">
    <location>
        <begin position="1"/>
        <end position="15"/>
    </location>
</feature>
<organism evidence="2">
    <name type="scientific">Arundo donax</name>
    <name type="common">Giant reed</name>
    <name type="synonym">Donax arundinaceus</name>
    <dbReference type="NCBI Taxonomy" id="35708"/>
    <lineage>
        <taxon>Eukaryota</taxon>
        <taxon>Viridiplantae</taxon>
        <taxon>Streptophyta</taxon>
        <taxon>Embryophyta</taxon>
        <taxon>Tracheophyta</taxon>
        <taxon>Spermatophyta</taxon>
        <taxon>Magnoliopsida</taxon>
        <taxon>Liliopsida</taxon>
        <taxon>Poales</taxon>
        <taxon>Poaceae</taxon>
        <taxon>PACMAD clade</taxon>
        <taxon>Arundinoideae</taxon>
        <taxon>Arundineae</taxon>
        <taxon>Arundo</taxon>
    </lineage>
</organism>
<name>A0A0A9FSU6_ARUDO</name>
<accession>A0A0A9FSU6</accession>
<dbReference type="AlphaFoldDB" id="A0A0A9FSU6"/>
<feature type="region of interest" description="Disordered" evidence="1">
    <location>
        <begin position="1"/>
        <end position="23"/>
    </location>
</feature>
<reference evidence="2" key="1">
    <citation type="submission" date="2014-09" db="EMBL/GenBank/DDBJ databases">
        <authorList>
            <person name="Magalhaes I.L.F."/>
            <person name="Oliveira U."/>
            <person name="Santos F.R."/>
            <person name="Vidigal T.H.D.A."/>
            <person name="Brescovit A.D."/>
            <person name="Santos A.J."/>
        </authorList>
    </citation>
    <scope>NUCLEOTIDE SEQUENCE</scope>
    <source>
        <tissue evidence="2">Shoot tissue taken approximately 20 cm above the soil surface</tissue>
    </source>
</reference>